<evidence type="ECO:0000259" key="4">
    <source>
        <dbReference type="PROSITE" id="PS51032"/>
    </source>
</evidence>
<dbReference type="GO" id="GO:0003700">
    <property type="term" value="F:DNA-binding transcription factor activity"/>
    <property type="evidence" value="ECO:0007669"/>
    <property type="project" value="InterPro"/>
</dbReference>
<dbReference type="InterPro" id="IPR001471">
    <property type="entry name" value="AP2/ERF_dom"/>
</dbReference>
<keyword evidence="6" id="KW-1185">Reference proteome</keyword>
<reference evidence="5" key="1">
    <citation type="submission" date="2022-07" db="EMBL/GenBank/DDBJ databases">
        <authorList>
            <person name="Asif M."/>
            <person name="Alvi I.A."/>
            <person name="Rehman S.U."/>
        </authorList>
    </citation>
    <scope>NUCLEOTIDE SEQUENCE</scope>
</reference>
<keyword evidence="1" id="KW-0805">Transcription regulation</keyword>
<dbReference type="SMART" id="SM00380">
    <property type="entry name" value="AP2"/>
    <property type="match status" value="1"/>
</dbReference>
<dbReference type="EMBL" id="OP114730">
    <property type="protein sequence ID" value="UYE94781.1"/>
    <property type="molecule type" value="Genomic_DNA"/>
</dbReference>
<dbReference type="PROSITE" id="PS51032">
    <property type="entry name" value="AP2_ERF"/>
    <property type="match status" value="1"/>
</dbReference>
<evidence type="ECO:0000313" key="5">
    <source>
        <dbReference type="EMBL" id="UYE94781.1"/>
    </source>
</evidence>
<protein>
    <submittedName>
        <fullName evidence="5">HNH homing endonuclease</fullName>
    </submittedName>
</protein>
<dbReference type="GO" id="GO:0003677">
    <property type="term" value="F:DNA binding"/>
    <property type="evidence" value="ECO:0007669"/>
    <property type="project" value="UniProtKB-KW"/>
</dbReference>
<dbReference type="Gene3D" id="3.30.730.10">
    <property type="entry name" value="AP2/ERF domain"/>
    <property type="match status" value="1"/>
</dbReference>
<proteinExistence type="predicted"/>
<organism evidence="5 6">
    <name type="scientific">Klebsiella phage SBP</name>
    <dbReference type="NCBI Taxonomy" id="2973661"/>
    <lineage>
        <taxon>Viruses</taxon>
        <taxon>Duplodnaviria</taxon>
        <taxon>Heunggongvirae</taxon>
        <taxon>Uroviricota</taxon>
        <taxon>Caudoviricetes</taxon>
        <taxon>Jameshumphriesvirinae</taxon>
        <taxon>Zewailvirus</taxon>
        <taxon>Zewailvirus SBP</taxon>
    </lineage>
</organism>
<sequence length="172" mass="20174">MAVNESISQNELKTLLDYDPLTGEFTWKLDSSFTVFKGDRAGTAHNRGYWQIQINNRRYLAHRLAWLWVYGMFPKGEIDHINQNKLDNRIENLRDVNGQLNLYNTGKKNCNTTGYKGVTFIARLGKWQAQIRTNGRKIYLGTFDTPERADISHRIAEYFREKYYDHTTTESI</sequence>
<dbReference type="InterPro" id="IPR036955">
    <property type="entry name" value="AP2/ERF_dom_sf"/>
</dbReference>
<feature type="domain" description="AP2/ERF" evidence="4">
    <location>
        <begin position="114"/>
        <end position="156"/>
    </location>
</feature>
<evidence type="ECO:0000256" key="3">
    <source>
        <dbReference type="ARBA" id="ARBA00023163"/>
    </source>
</evidence>
<accession>A0A9X9JVV3</accession>
<dbReference type="InterPro" id="IPR044925">
    <property type="entry name" value="His-Me_finger_sf"/>
</dbReference>
<evidence type="ECO:0000256" key="1">
    <source>
        <dbReference type="ARBA" id="ARBA00023015"/>
    </source>
</evidence>
<dbReference type="Proteomes" id="UP001163296">
    <property type="component" value="Segment"/>
</dbReference>
<dbReference type="SUPFAM" id="SSF54060">
    <property type="entry name" value="His-Me finger endonucleases"/>
    <property type="match status" value="1"/>
</dbReference>
<keyword evidence="3" id="KW-0804">Transcription</keyword>
<evidence type="ECO:0000313" key="6">
    <source>
        <dbReference type="Proteomes" id="UP001163296"/>
    </source>
</evidence>
<dbReference type="GO" id="GO:0004519">
    <property type="term" value="F:endonuclease activity"/>
    <property type="evidence" value="ECO:0007669"/>
    <property type="project" value="UniProtKB-KW"/>
</dbReference>
<keyword evidence="5" id="KW-0540">Nuclease</keyword>
<evidence type="ECO:0000256" key="2">
    <source>
        <dbReference type="ARBA" id="ARBA00023125"/>
    </source>
</evidence>
<dbReference type="InterPro" id="IPR003615">
    <property type="entry name" value="HNH_nuc"/>
</dbReference>
<keyword evidence="5" id="KW-0378">Hydrolase</keyword>
<name>A0A9X9JVV3_9CAUD</name>
<keyword evidence="2" id="KW-0238">DNA-binding</keyword>
<dbReference type="Pfam" id="PF13392">
    <property type="entry name" value="HNH_3"/>
    <property type="match status" value="1"/>
</dbReference>
<gene>
    <name evidence="5" type="ORF">SBP_00029</name>
</gene>
<keyword evidence="5" id="KW-0255">Endonuclease</keyword>
<dbReference type="SUPFAM" id="SSF54171">
    <property type="entry name" value="DNA-binding domain"/>
    <property type="match status" value="1"/>
</dbReference>
<dbReference type="Gene3D" id="3.90.75.20">
    <property type="match status" value="1"/>
</dbReference>
<dbReference type="InterPro" id="IPR016177">
    <property type="entry name" value="DNA-bd_dom_sf"/>
</dbReference>